<organism evidence="3 4">
    <name type="scientific">Caerostris darwini</name>
    <dbReference type="NCBI Taxonomy" id="1538125"/>
    <lineage>
        <taxon>Eukaryota</taxon>
        <taxon>Metazoa</taxon>
        <taxon>Ecdysozoa</taxon>
        <taxon>Arthropoda</taxon>
        <taxon>Chelicerata</taxon>
        <taxon>Arachnida</taxon>
        <taxon>Araneae</taxon>
        <taxon>Araneomorphae</taxon>
        <taxon>Entelegynae</taxon>
        <taxon>Araneoidea</taxon>
        <taxon>Araneidae</taxon>
        <taxon>Caerostris</taxon>
    </lineage>
</organism>
<keyword evidence="4" id="KW-1185">Reference proteome</keyword>
<evidence type="ECO:0000313" key="4">
    <source>
        <dbReference type="Proteomes" id="UP001054837"/>
    </source>
</evidence>
<gene>
    <name evidence="3" type="primary">X975_11431</name>
    <name evidence="3" type="ORF">CDAR_311521</name>
</gene>
<evidence type="ECO:0000256" key="1">
    <source>
        <dbReference type="ARBA" id="ARBA00004123"/>
    </source>
</evidence>
<protein>
    <recommendedName>
        <fullName evidence="5">Transposase</fullName>
    </recommendedName>
</protein>
<reference evidence="3 4" key="1">
    <citation type="submission" date="2021-06" db="EMBL/GenBank/DDBJ databases">
        <title>Caerostris darwini draft genome.</title>
        <authorList>
            <person name="Kono N."/>
            <person name="Arakawa K."/>
        </authorList>
    </citation>
    <scope>NUCLEOTIDE SEQUENCE [LARGE SCALE GENOMIC DNA]</scope>
</reference>
<accession>A0AAV4UT22</accession>
<proteinExistence type="predicted"/>
<evidence type="ECO:0000313" key="3">
    <source>
        <dbReference type="EMBL" id="GIY61061.1"/>
    </source>
</evidence>
<comment type="caution">
    <text evidence="3">The sequence shown here is derived from an EMBL/GenBank/DDBJ whole genome shotgun (WGS) entry which is preliminary data.</text>
</comment>
<dbReference type="AlphaFoldDB" id="A0AAV4UT22"/>
<feature type="region of interest" description="Disordered" evidence="2">
    <location>
        <begin position="51"/>
        <end position="99"/>
    </location>
</feature>
<dbReference type="SUPFAM" id="SSF46689">
    <property type="entry name" value="Homeodomain-like"/>
    <property type="match status" value="1"/>
</dbReference>
<sequence length="99" mass="11363">MMTARRELTDFERGMLVGARRMDHAISEIVREFNIPRSTVSRVCREYEISGITSHHGQRSGRQPALNDRDRRRLQRDQKTDSNAFTDRTTSLAATLVGT</sequence>
<feature type="compositionally biased region" description="Basic and acidic residues" evidence="2">
    <location>
        <begin position="67"/>
        <end position="80"/>
    </location>
</feature>
<evidence type="ECO:0000256" key="2">
    <source>
        <dbReference type="SAM" id="MobiDB-lite"/>
    </source>
</evidence>
<dbReference type="Gene3D" id="1.10.10.10">
    <property type="entry name" value="Winged helix-like DNA-binding domain superfamily/Winged helix DNA-binding domain"/>
    <property type="match status" value="1"/>
</dbReference>
<name>A0AAV4UT22_9ARAC</name>
<feature type="compositionally biased region" description="Polar residues" evidence="2">
    <location>
        <begin position="81"/>
        <end position="99"/>
    </location>
</feature>
<dbReference type="InterPro" id="IPR009057">
    <property type="entry name" value="Homeodomain-like_sf"/>
</dbReference>
<dbReference type="GO" id="GO:0005634">
    <property type="term" value="C:nucleus"/>
    <property type="evidence" value="ECO:0007669"/>
    <property type="project" value="UniProtKB-SubCell"/>
</dbReference>
<comment type="subcellular location">
    <subcellularLocation>
        <location evidence="1">Nucleus</location>
    </subcellularLocation>
</comment>
<dbReference type="EMBL" id="BPLQ01011912">
    <property type="protein sequence ID" value="GIY61061.1"/>
    <property type="molecule type" value="Genomic_DNA"/>
</dbReference>
<evidence type="ECO:0008006" key="5">
    <source>
        <dbReference type="Google" id="ProtNLM"/>
    </source>
</evidence>
<dbReference type="Proteomes" id="UP001054837">
    <property type="component" value="Unassembled WGS sequence"/>
</dbReference>
<dbReference type="InterPro" id="IPR036388">
    <property type="entry name" value="WH-like_DNA-bd_sf"/>
</dbReference>